<reference evidence="1" key="1">
    <citation type="submission" date="2022-06" db="EMBL/GenBank/DDBJ databases">
        <authorList>
            <consortium name="SYNGENTA / RWTH Aachen University"/>
        </authorList>
    </citation>
    <scope>NUCLEOTIDE SEQUENCE</scope>
</reference>
<sequence length="742" mass="84745">MLSRSAEGIRFIKSSKKLATAVNPKTFLQGLNLTRSSTLSPHQLRSKGRVKLKLFHSSNWSCFLNSNSGPDQHSPSSFSLSSLFPSLSSGPSTQPITLPQLNRHKALSPNQLLIIKQIGDQDLRLINLILDFLESYRHLKSKLSNISPLQRLKFIDHHTLSVLLKSSAQYDPLLSREIYDDLNSFWGLHPTEQDQLNNLSAILLQSPNDLTRLETTPNISDLFFQHSQNYGSTKKLLSIFQSSSNYRNSASSPSQIQLAHLIRLAIREDLPEEQLGLIKQAQDLGFGSELLIHGAQIRLRAESLDYIMSQLNSGVKLDDWIETDLLQQLTVELPKNQISIETILDTLSKLYSHSIQRPRSMILLESVLKFLITSCGLKDLNYLADRLLEITNIDIFRDLPYRSFSKFFDPLLITLDVSQTLELHQMVKSRRNEVWLSVLIKLTNDLEDESIGKAPEHLHDLFSDLQNSSSNPPLETSIIDRVFWLDQLNACSIGLISSAIKLNQVEMVQAILSQLSKRQSNHSLRDGLLLCRPVDCQTIKDLLHSIFSLPLSREEVFTSFNNLLKLGRVDYGFFDDFLNKYLLMHEAPTNSNDERPQALSMTVHLIIRTYSSLLNHFSRTVHRNPRNISTKLQLERIHTLIKLDVRLEPDSELLHELLKAYSYNGLYPQAWKVWDVLSNEKRFRENMKNKSLATIIDLAGYESEKFGDGRLNPKVVVAWEELIKSSSSSSRGVSRWRRYQRG</sequence>
<dbReference type="EMBL" id="CALTRL010005957">
    <property type="protein sequence ID" value="CAH7688142.1"/>
    <property type="molecule type" value="Genomic_DNA"/>
</dbReference>
<gene>
    <name evidence="1" type="ORF">PPACK8108_LOCUS23058</name>
</gene>
<proteinExistence type="predicted"/>
<dbReference type="AlphaFoldDB" id="A0AAV0BNB2"/>
<evidence type="ECO:0000313" key="2">
    <source>
        <dbReference type="Proteomes" id="UP001153365"/>
    </source>
</evidence>
<dbReference type="Proteomes" id="UP001153365">
    <property type="component" value="Unassembled WGS sequence"/>
</dbReference>
<accession>A0AAV0BNB2</accession>
<evidence type="ECO:0000313" key="1">
    <source>
        <dbReference type="EMBL" id="CAH7688142.1"/>
    </source>
</evidence>
<comment type="caution">
    <text evidence="1">The sequence shown here is derived from an EMBL/GenBank/DDBJ whole genome shotgun (WGS) entry which is preliminary data.</text>
</comment>
<organism evidence="1 2">
    <name type="scientific">Phakopsora pachyrhizi</name>
    <name type="common">Asian soybean rust disease fungus</name>
    <dbReference type="NCBI Taxonomy" id="170000"/>
    <lineage>
        <taxon>Eukaryota</taxon>
        <taxon>Fungi</taxon>
        <taxon>Dikarya</taxon>
        <taxon>Basidiomycota</taxon>
        <taxon>Pucciniomycotina</taxon>
        <taxon>Pucciniomycetes</taxon>
        <taxon>Pucciniales</taxon>
        <taxon>Phakopsoraceae</taxon>
        <taxon>Phakopsora</taxon>
    </lineage>
</organism>
<protein>
    <submittedName>
        <fullName evidence="1">Uncharacterized protein</fullName>
    </submittedName>
</protein>
<keyword evidence="2" id="KW-1185">Reference proteome</keyword>
<name>A0AAV0BNB2_PHAPC</name>